<comment type="caution">
    <text evidence="4">The sequence shown here is derived from an EMBL/GenBank/DDBJ whole genome shotgun (WGS) entry which is preliminary data.</text>
</comment>
<dbReference type="SUPFAM" id="SSF55347">
    <property type="entry name" value="Glyceraldehyde-3-phosphate dehydrogenase-like, C-terminal domain"/>
    <property type="match status" value="1"/>
</dbReference>
<reference evidence="5" key="1">
    <citation type="submission" date="2015-02" db="EMBL/GenBank/DDBJ databases">
        <title>Draft Genome of Frankia sp. CpI1-S.</title>
        <authorList>
            <person name="Oshone R.T."/>
            <person name="Ngom M."/>
            <person name="Ghodhbane-Gtari F."/>
            <person name="Gtari M."/>
            <person name="Morris K."/>
            <person name="Thomas K."/>
            <person name="Sen A."/>
            <person name="Tisa L.S."/>
        </authorList>
    </citation>
    <scope>NUCLEOTIDE SEQUENCE [LARGE SCALE GENOMIC DNA]</scope>
    <source>
        <strain evidence="5">CpI1-S</strain>
    </source>
</reference>
<keyword evidence="5" id="KW-1185">Reference proteome</keyword>
<proteinExistence type="predicted"/>
<protein>
    <submittedName>
        <fullName evidence="4">Putative dehydrogenase</fullName>
    </submittedName>
</protein>
<dbReference type="AlphaFoldDB" id="A0A0D8BMR3"/>
<keyword evidence="1" id="KW-0560">Oxidoreductase</keyword>
<dbReference type="Proteomes" id="UP000032545">
    <property type="component" value="Unassembled WGS sequence"/>
</dbReference>
<dbReference type="InterPro" id="IPR050463">
    <property type="entry name" value="Gfo/Idh/MocA_oxidrdct_glycsds"/>
</dbReference>
<sequence>MTLRVGIVGVGWGAIVQAPAYRAAQGYEPVALCARTPERLGKVAARLGIDDTSTDWRSFVRRDDLDLISVATPTALHHEITLAALDAGKAVLCEKPLAADPAQAREMVAAAQASGRPTGCCFENRWNPEWLAITDKVRAGLLGTPHVARVSRSASYWHPSRPLQAAWMYDRAQGGGYLAGMLVHDLDFVCSLLGPPVAVCADVRSSVPTRALPDGGELAVTADDTSAVLLRLASGAIAILSVSTIGANVDHFRLELLGGEGTIVADGSLRHTTYQAGPASEKGLAPLAPIEREPAAPQHLPEGLAGHGSRAMALMLEDWLPAFDGQPTPVPTFTDGLLSLEIIDAAHRSSEGAGWVPIEL</sequence>
<evidence type="ECO:0000259" key="2">
    <source>
        <dbReference type="Pfam" id="PF01408"/>
    </source>
</evidence>
<dbReference type="Pfam" id="PF22725">
    <property type="entry name" value="GFO_IDH_MocA_C3"/>
    <property type="match status" value="1"/>
</dbReference>
<evidence type="ECO:0000259" key="3">
    <source>
        <dbReference type="Pfam" id="PF22725"/>
    </source>
</evidence>
<dbReference type="PANTHER" id="PTHR43818:SF11">
    <property type="entry name" value="BCDNA.GH03377"/>
    <property type="match status" value="1"/>
</dbReference>
<dbReference type="OrthoDB" id="9792085at2"/>
<dbReference type="Gene3D" id="3.30.360.10">
    <property type="entry name" value="Dihydrodipicolinate Reductase, domain 2"/>
    <property type="match status" value="1"/>
</dbReference>
<name>A0A0D8BMR3_9ACTN</name>
<dbReference type="GO" id="GO:0016491">
    <property type="term" value="F:oxidoreductase activity"/>
    <property type="evidence" value="ECO:0007669"/>
    <property type="project" value="UniProtKB-KW"/>
</dbReference>
<dbReference type="Pfam" id="PF01408">
    <property type="entry name" value="GFO_IDH_MocA"/>
    <property type="match status" value="1"/>
</dbReference>
<dbReference type="Gene3D" id="3.40.50.720">
    <property type="entry name" value="NAD(P)-binding Rossmann-like Domain"/>
    <property type="match status" value="1"/>
</dbReference>
<dbReference type="InterPro" id="IPR000683">
    <property type="entry name" value="Gfo/Idh/MocA-like_OxRdtase_N"/>
</dbReference>
<evidence type="ECO:0000313" key="4">
    <source>
        <dbReference type="EMBL" id="KJE25385.1"/>
    </source>
</evidence>
<evidence type="ECO:0000256" key="1">
    <source>
        <dbReference type="ARBA" id="ARBA00023002"/>
    </source>
</evidence>
<dbReference type="EMBL" id="JYFN01000002">
    <property type="protein sequence ID" value="KJE25385.1"/>
    <property type="molecule type" value="Genomic_DNA"/>
</dbReference>
<evidence type="ECO:0000313" key="5">
    <source>
        <dbReference type="Proteomes" id="UP000032545"/>
    </source>
</evidence>
<feature type="domain" description="GFO/IDH/MocA-like oxidoreductase" evidence="3">
    <location>
        <begin position="132"/>
        <end position="264"/>
    </location>
</feature>
<gene>
    <name evidence="4" type="ORF">FF36_00518</name>
</gene>
<reference evidence="4 5" key="2">
    <citation type="journal article" date="2016" name="Genome Announc.">
        <title>Permanent Draft Genome Sequences for Two Variants of Frankia sp. Strain CpI1, the First Frankia Strain Isolated from Root Nodules of Comptonia peregrina.</title>
        <authorList>
            <person name="Oshone R."/>
            <person name="Hurst S.G.IV."/>
            <person name="Abebe-Akele F."/>
            <person name="Simpson S."/>
            <person name="Morris K."/>
            <person name="Thomas W.K."/>
            <person name="Tisa L.S."/>
        </authorList>
    </citation>
    <scope>NUCLEOTIDE SEQUENCE [LARGE SCALE GENOMIC DNA]</scope>
    <source>
        <strain evidence="5">CpI1-S</strain>
    </source>
</reference>
<dbReference type="GO" id="GO:0000166">
    <property type="term" value="F:nucleotide binding"/>
    <property type="evidence" value="ECO:0007669"/>
    <property type="project" value="InterPro"/>
</dbReference>
<dbReference type="InterPro" id="IPR036291">
    <property type="entry name" value="NAD(P)-bd_dom_sf"/>
</dbReference>
<dbReference type="PANTHER" id="PTHR43818">
    <property type="entry name" value="BCDNA.GH03377"/>
    <property type="match status" value="1"/>
</dbReference>
<dbReference type="InterPro" id="IPR055170">
    <property type="entry name" value="GFO_IDH_MocA-like_dom"/>
</dbReference>
<organism evidence="4 5">
    <name type="scientific">Frankia torreyi</name>
    <dbReference type="NCBI Taxonomy" id="1856"/>
    <lineage>
        <taxon>Bacteria</taxon>
        <taxon>Bacillati</taxon>
        <taxon>Actinomycetota</taxon>
        <taxon>Actinomycetes</taxon>
        <taxon>Frankiales</taxon>
        <taxon>Frankiaceae</taxon>
        <taxon>Frankia</taxon>
    </lineage>
</organism>
<accession>A0A0D8BMR3</accession>
<dbReference type="PATRIC" id="fig|1502723.3.peg.576"/>
<dbReference type="SUPFAM" id="SSF51735">
    <property type="entry name" value="NAD(P)-binding Rossmann-fold domains"/>
    <property type="match status" value="1"/>
</dbReference>
<feature type="domain" description="Gfo/Idh/MocA-like oxidoreductase N-terminal" evidence="2">
    <location>
        <begin position="3"/>
        <end position="116"/>
    </location>
</feature>
<dbReference type="RefSeq" id="WP_044883250.1">
    <property type="nucleotide sequence ID" value="NZ_JYFN01000002.1"/>
</dbReference>